<keyword evidence="3" id="KW-1185">Reference proteome</keyword>
<dbReference type="SUPFAM" id="SSF56112">
    <property type="entry name" value="Protein kinase-like (PK-like)"/>
    <property type="match status" value="1"/>
</dbReference>
<organism evidence="2 3">
    <name type="scientific">Coleophoma cylindrospora</name>
    <dbReference type="NCBI Taxonomy" id="1849047"/>
    <lineage>
        <taxon>Eukaryota</taxon>
        <taxon>Fungi</taxon>
        <taxon>Dikarya</taxon>
        <taxon>Ascomycota</taxon>
        <taxon>Pezizomycotina</taxon>
        <taxon>Leotiomycetes</taxon>
        <taxon>Helotiales</taxon>
        <taxon>Dermateaceae</taxon>
        <taxon>Coleophoma</taxon>
    </lineage>
</organism>
<evidence type="ECO:0000313" key="2">
    <source>
        <dbReference type="EMBL" id="RDW69492.1"/>
    </source>
</evidence>
<accession>A0A3D8R616</accession>
<evidence type="ECO:0000256" key="1">
    <source>
        <dbReference type="SAM" id="MobiDB-lite"/>
    </source>
</evidence>
<evidence type="ECO:0000313" key="3">
    <source>
        <dbReference type="Proteomes" id="UP000256645"/>
    </source>
</evidence>
<dbReference type="Proteomes" id="UP000256645">
    <property type="component" value="Unassembled WGS sequence"/>
</dbReference>
<dbReference type="EMBL" id="PDLM01000009">
    <property type="protein sequence ID" value="RDW69492.1"/>
    <property type="molecule type" value="Genomic_DNA"/>
</dbReference>
<dbReference type="OrthoDB" id="10349609at2759"/>
<protein>
    <recommendedName>
        <fullName evidence="4">Protein kinase domain-containing protein</fullName>
    </recommendedName>
</protein>
<feature type="compositionally biased region" description="Basic residues" evidence="1">
    <location>
        <begin position="1"/>
        <end position="10"/>
    </location>
</feature>
<gene>
    <name evidence="2" type="ORF">BP6252_08512</name>
</gene>
<feature type="region of interest" description="Disordered" evidence="1">
    <location>
        <begin position="1"/>
        <end position="44"/>
    </location>
</feature>
<feature type="compositionally biased region" description="Polar residues" evidence="1">
    <location>
        <begin position="98"/>
        <end position="110"/>
    </location>
</feature>
<sequence>MAIHRLRRKPSSTQLRNFRVSPVTYTDPDSDSQGESDSDQAQTAIQAFVGSPTLISIRRKEQRRGAFSGLVHDAREPLVPPNLNVPGEAAVHGPQPPYLSSTRPQSSAKPHSSRPEPRPYSVNAPNPPRSHADPMSNPISIPEAMLLRTLICRSTPTSSSRHWKVYQEILHKHRLQWCISLASQLHHLHASQQRIHGDLTTSRISISFPGVEIILMDEEREHWIGPEYSVKENTFAFGNVLYEMWRGGQRILGEGTGRGGSLVGPARVEQEEEEIILWRKNMFPDLADLGGIGKVIRRCWYDRYDGMDEVLEDLEDLGDVEDLENLKR</sequence>
<proteinExistence type="predicted"/>
<reference evidence="2 3" key="1">
    <citation type="journal article" date="2018" name="IMA Fungus">
        <title>IMA Genome-F 9: Draft genome sequence of Annulohypoxylon stygium, Aspergillus mulundensis, Berkeleyomyces basicola (syn. Thielaviopsis basicola), Ceratocystis smalleyi, two Cercospora beticola strains, Coleophoma cylindrospora, Fusarium fracticaudum, Phialophora cf. hyalina, and Morchella septimelata.</title>
        <authorList>
            <person name="Wingfield B.D."/>
            <person name="Bills G.F."/>
            <person name="Dong Y."/>
            <person name="Huang W."/>
            <person name="Nel W.J."/>
            <person name="Swalarsk-Parry B.S."/>
            <person name="Vaghefi N."/>
            <person name="Wilken P.M."/>
            <person name="An Z."/>
            <person name="de Beer Z.W."/>
            <person name="De Vos L."/>
            <person name="Chen L."/>
            <person name="Duong T.A."/>
            <person name="Gao Y."/>
            <person name="Hammerbacher A."/>
            <person name="Kikkert J.R."/>
            <person name="Li Y."/>
            <person name="Li H."/>
            <person name="Li K."/>
            <person name="Li Q."/>
            <person name="Liu X."/>
            <person name="Ma X."/>
            <person name="Naidoo K."/>
            <person name="Pethybridge S.J."/>
            <person name="Sun J."/>
            <person name="Steenkamp E.T."/>
            <person name="van der Nest M.A."/>
            <person name="van Wyk S."/>
            <person name="Wingfield M.J."/>
            <person name="Xiong C."/>
            <person name="Yue Q."/>
            <person name="Zhang X."/>
        </authorList>
    </citation>
    <scope>NUCLEOTIDE SEQUENCE [LARGE SCALE GENOMIC DNA]</scope>
    <source>
        <strain evidence="2 3">BP6252</strain>
    </source>
</reference>
<dbReference type="STRING" id="1849047.A0A3D8R616"/>
<feature type="compositionally biased region" description="Acidic residues" evidence="1">
    <location>
        <begin position="28"/>
        <end position="38"/>
    </location>
</feature>
<dbReference type="Gene3D" id="1.10.510.10">
    <property type="entry name" value="Transferase(Phosphotransferase) domain 1"/>
    <property type="match status" value="1"/>
</dbReference>
<comment type="caution">
    <text evidence="2">The sequence shown here is derived from an EMBL/GenBank/DDBJ whole genome shotgun (WGS) entry which is preliminary data.</text>
</comment>
<dbReference type="AlphaFoldDB" id="A0A3D8R616"/>
<name>A0A3D8R616_9HELO</name>
<evidence type="ECO:0008006" key="4">
    <source>
        <dbReference type="Google" id="ProtNLM"/>
    </source>
</evidence>
<feature type="region of interest" description="Disordered" evidence="1">
    <location>
        <begin position="76"/>
        <end position="138"/>
    </location>
</feature>
<dbReference type="InterPro" id="IPR011009">
    <property type="entry name" value="Kinase-like_dom_sf"/>
</dbReference>